<reference evidence="12" key="1">
    <citation type="journal article" date="2009" name="J. Bacteriol.">
        <title>Complete genome sequence of Erythrobacter litoralis HTCC2594.</title>
        <authorList>
            <person name="Oh H.M."/>
            <person name="Giovannoni S.J."/>
            <person name="Ferriera S."/>
            <person name="Johnson J."/>
            <person name="Cho J.C."/>
        </authorList>
    </citation>
    <scope>NUCLEOTIDE SEQUENCE [LARGE SCALE GENOMIC DNA]</scope>
    <source>
        <strain evidence="12">HTCC2594</strain>
    </source>
</reference>
<protein>
    <recommendedName>
        <fullName evidence="10">Rieske domain-containing protein</fullName>
    </recommendedName>
</protein>
<keyword evidence="12" id="KW-1185">Reference proteome</keyword>
<evidence type="ECO:0000313" key="11">
    <source>
        <dbReference type="EMBL" id="ABC63975.1"/>
    </source>
</evidence>
<dbReference type="EMBL" id="CP000157">
    <property type="protein sequence ID" value="ABC63975.1"/>
    <property type="molecule type" value="Genomic_DNA"/>
</dbReference>
<dbReference type="CDD" id="cd03467">
    <property type="entry name" value="Rieske"/>
    <property type="match status" value="1"/>
</dbReference>
<dbReference type="InterPro" id="IPR050584">
    <property type="entry name" value="Cholesterol_7-desaturase"/>
</dbReference>
<dbReference type="AlphaFoldDB" id="Q2N8L6"/>
<keyword evidence="8" id="KW-0411">Iron-sulfur</keyword>
<feature type="domain" description="Rieske" evidence="10">
    <location>
        <begin position="193"/>
        <end position="288"/>
    </location>
</feature>
<dbReference type="HOGENOM" id="CLU_955597_0_0_5"/>
<proteinExistence type="predicted"/>
<organism evidence="11 12">
    <name type="scientific">Erythrobacter litoralis (strain HTCC2594)</name>
    <dbReference type="NCBI Taxonomy" id="314225"/>
    <lineage>
        <taxon>Bacteria</taxon>
        <taxon>Pseudomonadati</taxon>
        <taxon>Pseudomonadota</taxon>
        <taxon>Alphaproteobacteria</taxon>
        <taxon>Sphingomonadales</taxon>
        <taxon>Erythrobacteraceae</taxon>
        <taxon>Erythrobacter/Porphyrobacter group</taxon>
        <taxon>Erythrobacter</taxon>
    </lineage>
</organism>
<dbReference type="PANTHER" id="PTHR21266">
    <property type="entry name" value="IRON-SULFUR DOMAIN CONTAINING PROTEIN"/>
    <property type="match status" value="1"/>
</dbReference>
<keyword evidence="3" id="KW-0001">2Fe-2S</keyword>
<dbReference type="PANTHER" id="PTHR21266:SF32">
    <property type="entry name" value="CHOLESTEROL 7-DESATURASE NVD"/>
    <property type="match status" value="1"/>
</dbReference>
<keyword evidence="5" id="KW-1133">Transmembrane helix</keyword>
<gene>
    <name evidence="11" type="ordered locus">ELI_09415</name>
</gene>
<dbReference type="GO" id="GO:0051537">
    <property type="term" value="F:2 iron, 2 sulfur cluster binding"/>
    <property type="evidence" value="ECO:0007669"/>
    <property type="project" value="UniProtKB-KW"/>
</dbReference>
<evidence type="ECO:0000256" key="3">
    <source>
        <dbReference type="ARBA" id="ARBA00022714"/>
    </source>
</evidence>
<dbReference type="SUPFAM" id="SSF55961">
    <property type="entry name" value="Bet v1-like"/>
    <property type="match status" value="1"/>
</dbReference>
<evidence type="ECO:0000256" key="6">
    <source>
        <dbReference type="ARBA" id="ARBA00023002"/>
    </source>
</evidence>
<dbReference type="GO" id="GO:0016491">
    <property type="term" value="F:oxidoreductase activity"/>
    <property type="evidence" value="ECO:0007669"/>
    <property type="project" value="UniProtKB-KW"/>
</dbReference>
<dbReference type="GO" id="GO:0016020">
    <property type="term" value="C:membrane"/>
    <property type="evidence" value="ECO:0007669"/>
    <property type="project" value="UniProtKB-SubCell"/>
</dbReference>
<keyword evidence="4" id="KW-0479">Metal-binding</keyword>
<keyword evidence="6" id="KW-0560">Oxidoreductase</keyword>
<evidence type="ECO:0000256" key="1">
    <source>
        <dbReference type="ARBA" id="ARBA00004370"/>
    </source>
</evidence>
<dbReference type="Proteomes" id="UP000008808">
    <property type="component" value="Chromosome"/>
</dbReference>
<dbReference type="eggNOG" id="COG2146">
    <property type="taxonomic scope" value="Bacteria"/>
</dbReference>
<dbReference type="Pfam" id="PF00355">
    <property type="entry name" value="Rieske"/>
    <property type="match status" value="1"/>
</dbReference>
<dbReference type="InterPro" id="IPR017941">
    <property type="entry name" value="Rieske_2Fe-2S"/>
</dbReference>
<dbReference type="SUPFAM" id="SSF50022">
    <property type="entry name" value="ISP domain"/>
    <property type="match status" value="1"/>
</dbReference>
<evidence type="ECO:0000256" key="5">
    <source>
        <dbReference type="ARBA" id="ARBA00022989"/>
    </source>
</evidence>
<evidence type="ECO:0000256" key="9">
    <source>
        <dbReference type="ARBA" id="ARBA00023136"/>
    </source>
</evidence>
<dbReference type="GO" id="GO:0005737">
    <property type="term" value="C:cytoplasm"/>
    <property type="evidence" value="ECO:0007669"/>
    <property type="project" value="TreeGrafter"/>
</dbReference>
<evidence type="ECO:0000256" key="2">
    <source>
        <dbReference type="ARBA" id="ARBA00022692"/>
    </source>
</evidence>
<keyword evidence="9" id="KW-0472">Membrane</keyword>
<comment type="subcellular location">
    <subcellularLocation>
        <location evidence="1">Membrane</location>
    </subcellularLocation>
</comment>
<dbReference type="Gene3D" id="2.102.10.10">
    <property type="entry name" value="Rieske [2Fe-2S] iron-sulphur domain"/>
    <property type="match status" value="1"/>
</dbReference>
<accession>Q2N8L6</accession>
<evidence type="ECO:0000313" key="12">
    <source>
        <dbReference type="Proteomes" id="UP000008808"/>
    </source>
</evidence>
<keyword evidence="7" id="KW-0408">Iron</keyword>
<dbReference type="PROSITE" id="PS51296">
    <property type="entry name" value="RIESKE"/>
    <property type="match status" value="1"/>
</dbReference>
<dbReference type="InterPro" id="IPR036922">
    <property type="entry name" value="Rieske_2Fe-2S_sf"/>
</dbReference>
<evidence type="ECO:0000256" key="7">
    <source>
        <dbReference type="ARBA" id="ARBA00023004"/>
    </source>
</evidence>
<name>Q2N8L6_ERYLH</name>
<dbReference type="KEGG" id="eli:ELI_09415"/>
<dbReference type="STRING" id="314225.ELI_09415"/>
<evidence type="ECO:0000259" key="10">
    <source>
        <dbReference type="PROSITE" id="PS51296"/>
    </source>
</evidence>
<sequence>MGVTAIEISLGDRAAFDGRANQVDHESVQALHYLGNYLRPLPVNLRRMMENAHDWEHLPFVHPSSFADIALVESGTWGWRCKTALPNGGGEQLIELLVDEPRHYWATTVVEGPGQGTQIHTQASARDEGGITVDVRFYAPQQPASPEQGAMILGYLQAQYAMLYDEDEALMLGRQQALDERKAAVKDEGPMQVDLGPEVDLDRDRVHEASIDGARILVRHIERRWVAHAARCPHALGPLDEAEVDAQGRITCPWHGYRFDLATGEEAQSRCGALALYAVSLDGGNLVVRAR</sequence>
<evidence type="ECO:0000256" key="8">
    <source>
        <dbReference type="ARBA" id="ARBA00023014"/>
    </source>
</evidence>
<keyword evidence="2" id="KW-0812">Transmembrane</keyword>
<dbReference type="GO" id="GO:0046872">
    <property type="term" value="F:metal ion binding"/>
    <property type="evidence" value="ECO:0007669"/>
    <property type="project" value="UniProtKB-KW"/>
</dbReference>
<evidence type="ECO:0000256" key="4">
    <source>
        <dbReference type="ARBA" id="ARBA00022723"/>
    </source>
</evidence>